<evidence type="ECO:0000313" key="3">
    <source>
        <dbReference type="Proteomes" id="UP000499080"/>
    </source>
</evidence>
<name>A0A4Y2FPI3_ARAVE</name>
<keyword evidence="3" id="KW-1185">Reference proteome</keyword>
<organism evidence="2 3">
    <name type="scientific">Araneus ventricosus</name>
    <name type="common">Orbweaver spider</name>
    <name type="synonym">Epeira ventricosa</name>
    <dbReference type="NCBI Taxonomy" id="182803"/>
    <lineage>
        <taxon>Eukaryota</taxon>
        <taxon>Metazoa</taxon>
        <taxon>Ecdysozoa</taxon>
        <taxon>Arthropoda</taxon>
        <taxon>Chelicerata</taxon>
        <taxon>Arachnida</taxon>
        <taxon>Araneae</taxon>
        <taxon>Araneomorphae</taxon>
        <taxon>Entelegynae</taxon>
        <taxon>Araneoidea</taxon>
        <taxon>Araneidae</taxon>
        <taxon>Araneus</taxon>
    </lineage>
</organism>
<dbReference type="AlphaFoldDB" id="A0A4Y2FPI3"/>
<sequence length="165" mass="18341">MTRTTPELAPPSPNFRATPTGGRLATTYDLACNRPHTRRIFSGIGFRTCDPPEKKRSISIKTALVKIHTEIADKFQLSAQRFLISSPACLLLKLQLPLLRRNETMGCGLRRGPRGHVPPVDKTLDMNTLRFYRSAMILRIKSGEAGRSSVGSSGRWNEQKGVKPV</sequence>
<evidence type="ECO:0000256" key="1">
    <source>
        <dbReference type="SAM" id="MobiDB-lite"/>
    </source>
</evidence>
<comment type="caution">
    <text evidence="2">The sequence shown here is derived from an EMBL/GenBank/DDBJ whole genome shotgun (WGS) entry which is preliminary data.</text>
</comment>
<feature type="region of interest" description="Disordered" evidence="1">
    <location>
        <begin position="145"/>
        <end position="165"/>
    </location>
</feature>
<feature type="region of interest" description="Disordered" evidence="1">
    <location>
        <begin position="1"/>
        <end position="20"/>
    </location>
</feature>
<accession>A0A4Y2FPI3</accession>
<gene>
    <name evidence="2" type="ORF">AVEN_215731_1</name>
</gene>
<protein>
    <submittedName>
        <fullName evidence="2">Uncharacterized protein</fullName>
    </submittedName>
</protein>
<dbReference type="EMBL" id="BGPR01000967">
    <property type="protein sequence ID" value="GBM41564.1"/>
    <property type="molecule type" value="Genomic_DNA"/>
</dbReference>
<reference evidence="2 3" key="1">
    <citation type="journal article" date="2019" name="Sci. Rep.">
        <title>Orb-weaving spider Araneus ventricosus genome elucidates the spidroin gene catalogue.</title>
        <authorList>
            <person name="Kono N."/>
            <person name="Nakamura H."/>
            <person name="Ohtoshi R."/>
            <person name="Moran D.A.P."/>
            <person name="Shinohara A."/>
            <person name="Yoshida Y."/>
            <person name="Fujiwara M."/>
            <person name="Mori M."/>
            <person name="Tomita M."/>
            <person name="Arakawa K."/>
        </authorList>
    </citation>
    <scope>NUCLEOTIDE SEQUENCE [LARGE SCALE GENOMIC DNA]</scope>
</reference>
<evidence type="ECO:0000313" key="2">
    <source>
        <dbReference type="EMBL" id="GBM41564.1"/>
    </source>
</evidence>
<dbReference type="Proteomes" id="UP000499080">
    <property type="component" value="Unassembled WGS sequence"/>
</dbReference>
<proteinExistence type="predicted"/>